<keyword evidence="2" id="KW-1185">Reference proteome</keyword>
<proteinExistence type="predicted"/>
<sequence>MYKQRDILLIPIPLDVKYKNSCKDEFFYWNFDAKSLEIR</sequence>
<dbReference type="EMBL" id="JAGGLT010000033">
    <property type="protein sequence ID" value="MBP2073041.1"/>
    <property type="molecule type" value="Genomic_DNA"/>
</dbReference>
<protein>
    <submittedName>
        <fullName evidence="1">Uncharacterized protein</fullName>
    </submittedName>
</protein>
<name>A0ABS4NH93_9THEO</name>
<gene>
    <name evidence="1" type="ORF">J2Z80_002593</name>
</gene>
<dbReference type="Proteomes" id="UP001166402">
    <property type="component" value="Unassembled WGS sequence"/>
</dbReference>
<comment type="caution">
    <text evidence="1">The sequence shown here is derived from an EMBL/GenBank/DDBJ whole genome shotgun (WGS) entry which is preliminary data.</text>
</comment>
<evidence type="ECO:0000313" key="1">
    <source>
        <dbReference type="EMBL" id="MBP2073041.1"/>
    </source>
</evidence>
<reference evidence="1" key="1">
    <citation type="submission" date="2021-03" db="EMBL/GenBank/DDBJ databases">
        <title>Genomic Encyclopedia of Type Strains, Phase IV (KMG-IV): sequencing the most valuable type-strain genomes for metagenomic binning, comparative biology and taxonomic classification.</title>
        <authorList>
            <person name="Goeker M."/>
        </authorList>
    </citation>
    <scope>NUCLEOTIDE SEQUENCE</scope>
    <source>
        <strain evidence="1">DSM 101588</strain>
    </source>
</reference>
<evidence type="ECO:0000313" key="2">
    <source>
        <dbReference type="Proteomes" id="UP001166402"/>
    </source>
</evidence>
<accession>A0ABS4NH93</accession>
<organism evidence="1 2">
    <name type="scientific">Thermoanaerobacterium butyriciformans</name>
    <dbReference type="NCBI Taxonomy" id="1702242"/>
    <lineage>
        <taxon>Bacteria</taxon>
        <taxon>Bacillati</taxon>
        <taxon>Bacillota</taxon>
        <taxon>Clostridia</taxon>
        <taxon>Thermoanaerobacterales</taxon>
        <taxon>Thermoanaerobacteraceae</taxon>
        <taxon>Thermoanaerobacterium</taxon>
    </lineage>
</organism>